<dbReference type="CDD" id="cd06261">
    <property type="entry name" value="TM_PBP2"/>
    <property type="match status" value="1"/>
</dbReference>
<evidence type="ECO:0000313" key="9">
    <source>
        <dbReference type="EMBL" id="RDW22194.1"/>
    </source>
</evidence>
<name>A0A3D8Q1N5_9BACI</name>
<evidence type="ECO:0000256" key="6">
    <source>
        <dbReference type="ARBA" id="ARBA00023136"/>
    </source>
</evidence>
<feature type="transmembrane region" description="Helical" evidence="7">
    <location>
        <begin position="20"/>
        <end position="42"/>
    </location>
</feature>
<dbReference type="SUPFAM" id="SSF161098">
    <property type="entry name" value="MetI-like"/>
    <property type="match status" value="1"/>
</dbReference>
<dbReference type="Proteomes" id="UP000257143">
    <property type="component" value="Unassembled WGS sequence"/>
</dbReference>
<evidence type="ECO:0000313" key="10">
    <source>
        <dbReference type="Proteomes" id="UP000257143"/>
    </source>
</evidence>
<feature type="transmembrane region" description="Helical" evidence="7">
    <location>
        <begin position="210"/>
        <end position="234"/>
    </location>
</feature>
<evidence type="ECO:0000256" key="4">
    <source>
        <dbReference type="ARBA" id="ARBA00022692"/>
    </source>
</evidence>
<gene>
    <name evidence="9" type="ORF">CWR48_00350</name>
</gene>
<dbReference type="InterPro" id="IPR051393">
    <property type="entry name" value="ABC_transporter_permease"/>
</dbReference>
<dbReference type="Gene3D" id="1.10.3720.10">
    <property type="entry name" value="MetI-like"/>
    <property type="match status" value="1"/>
</dbReference>
<evidence type="ECO:0000256" key="1">
    <source>
        <dbReference type="ARBA" id="ARBA00004651"/>
    </source>
</evidence>
<feature type="transmembrane region" description="Helical" evidence="7">
    <location>
        <begin position="83"/>
        <end position="104"/>
    </location>
</feature>
<dbReference type="AlphaFoldDB" id="A0A3D8Q1N5"/>
<reference evidence="10" key="1">
    <citation type="submission" date="2017-11" db="EMBL/GenBank/DDBJ databases">
        <authorList>
            <person name="Zhu W."/>
        </authorList>
    </citation>
    <scope>NUCLEOTIDE SEQUENCE [LARGE SCALE GENOMIC DNA]</scope>
    <source>
        <strain evidence="10">CAU 1183</strain>
    </source>
</reference>
<dbReference type="OrthoDB" id="9788108at2"/>
<dbReference type="PANTHER" id="PTHR30193:SF1">
    <property type="entry name" value="ABC TRANSPORTER PERMEASE PROTEIN YESP-RELATED"/>
    <property type="match status" value="1"/>
</dbReference>
<evidence type="ECO:0000256" key="7">
    <source>
        <dbReference type="RuleBase" id="RU363032"/>
    </source>
</evidence>
<dbReference type="GO" id="GO:0005886">
    <property type="term" value="C:plasma membrane"/>
    <property type="evidence" value="ECO:0007669"/>
    <property type="project" value="UniProtKB-SubCell"/>
</dbReference>
<dbReference type="PROSITE" id="PS50928">
    <property type="entry name" value="ABC_TM1"/>
    <property type="match status" value="1"/>
</dbReference>
<dbReference type="Pfam" id="PF00528">
    <property type="entry name" value="BPD_transp_1"/>
    <property type="match status" value="1"/>
</dbReference>
<dbReference type="RefSeq" id="WP_115771054.1">
    <property type="nucleotide sequence ID" value="NZ_PIOC01000001.1"/>
</dbReference>
<proteinExistence type="inferred from homology"/>
<feature type="transmembrane region" description="Helical" evidence="7">
    <location>
        <begin position="274"/>
        <end position="296"/>
    </location>
</feature>
<comment type="similarity">
    <text evidence="7">Belongs to the binding-protein-dependent transport system permease family.</text>
</comment>
<dbReference type="SUPFAM" id="SSF160964">
    <property type="entry name" value="MalF N-terminal region-like"/>
    <property type="match status" value="1"/>
</dbReference>
<organism evidence="9 10">
    <name type="scientific">Oceanobacillus arenosus</name>
    <dbReference type="NCBI Taxonomy" id="1229153"/>
    <lineage>
        <taxon>Bacteria</taxon>
        <taxon>Bacillati</taxon>
        <taxon>Bacillota</taxon>
        <taxon>Bacilli</taxon>
        <taxon>Bacillales</taxon>
        <taxon>Bacillaceae</taxon>
        <taxon>Oceanobacillus</taxon>
    </lineage>
</organism>
<evidence type="ECO:0000256" key="2">
    <source>
        <dbReference type="ARBA" id="ARBA00022448"/>
    </source>
</evidence>
<dbReference type="EMBL" id="PIOC01000001">
    <property type="protein sequence ID" value="RDW22194.1"/>
    <property type="molecule type" value="Genomic_DNA"/>
</dbReference>
<feature type="transmembrane region" description="Helical" evidence="7">
    <location>
        <begin position="116"/>
        <end position="136"/>
    </location>
</feature>
<keyword evidence="6 7" id="KW-0472">Membrane</keyword>
<keyword evidence="10" id="KW-1185">Reference proteome</keyword>
<keyword evidence="3" id="KW-1003">Cell membrane</keyword>
<evidence type="ECO:0000256" key="3">
    <source>
        <dbReference type="ARBA" id="ARBA00022475"/>
    </source>
</evidence>
<comment type="subcellular location">
    <subcellularLocation>
        <location evidence="1 7">Cell membrane</location>
        <topology evidence="1 7">Multi-pass membrane protein</topology>
    </subcellularLocation>
</comment>
<keyword evidence="4 7" id="KW-0812">Transmembrane</keyword>
<dbReference type="GO" id="GO:0055085">
    <property type="term" value="P:transmembrane transport"/>
    <property type="evidence" value="ECO:0007669"/>
    <property type="project" value="InterPro"/>
</dbReference>
<accession>A0A3D8Q1N5</accession>
<protein>
    <submittedName>
        <fullName evidence="9">Spermidine/putrescine ABC transporter permease</fullName>
    </submittedName>
</protein>
<comment type="caution">
    <text evidence="9">The sequence shown here is derived from an EMBL/GenBank/DDBJ whole genome shotgun (WGS) entry which is preliminary data.</text>
</comment>
<feature type="domain" description="ABC transmembrane type-1" evidence="8">
    <location>
        <begin position="79"/>
        <end position="295"/>
    </location>
</feature>
<dbReference type="InterPro" id="IPR000515">
    <property type="entry name" value="MetI-like"/>
</dbReference>
<evidence type="ECO:0000259" key="8">
    <source>
        <dbReference type="PROSITE" id="PS50928"/>
    </source>
</evidence>
<sequence length="309" mass="35224">MEGKIYKEISPRNRQRRTLIIGLLFASPWIIGFLIFQVYPIITSFYYSLTDYNLFSAPEWVGIENYKELFGDDKFYLSLYNTVYITVFGLIPQLAFSLVMALILNMNVKGQSLYRTIYFLPTLVPVVASSLLWMWLFNSQYGLINEFLGAIGLIEPNWLLDPNWTKAAIIIMGFWATGTNTIMYLAALQDVPKTFYEAAEIDGANSWQKFWHITLPAISPITLFLLIIGLIGSFQTFAQAHVLGTQSQSVGGPENSMLFYAVYLYQNAFSFLKMGYASAMAWILFIIVLILTILIFKSSAKWVYYGGDK</sequence>
<keyword evidence="5 7" id="KW-1133">Transmembrane helix</keyword>
<feature type="transmembrane region" description="Helical" evidence="7">
    <location>
        <begin position="167"/>
        <end position="189"/>
    </location>
</feature>
<evidence type="ECO:0000256" key="5">
    <source>
        <dbReference type="ARBA" id="ARBA00022989"/>
    </source>
</evidence>
<keyword evidence="2 7" id="KW-0813">Transport</keyword>
<dbReference type="InterPro" id="IPR035906">
    <property type="entry name" value="MetI-like_sf"/>
</dbReference>
<dbReference type="PANTHER" id="PTHR30193">
    <property type="entry name" value="ABC TRANSPORTER PERMEASE PROTEIN"/>
    <property type="match status" value="1"/>
</dbReference>